<dbReference type="AlphaFoldDB" id="A0A0C2Z1Q6"/>
<sequence length="65" mass="7513">MKPRTPTSWDENTFGALGRRREWWLFSLLLPIKAEGSQRPEGDIETHACARIRCYALRCPHATTL</sequence>
<evidence type="ECO:0000313" key="2">
    <source>
        <dbReference type="Proteomes" id="UP000053424"/>
    </source>
</evidence>
<reference evidence="2" key="2">
    <citation type="submission" date="2015-01" db="EMBL/GenBank/DDBJ databases">
        <title>Evolutionary Origins and Diversification of the Mycorrhizal Mutualists.</title>
        <authorList>
            <consortium name="DOE Joint Genome Institute"/>
            <consortium name="Mycorrhizal Genomics Consortium"/>
            <person name="Kohler A."/>
            <person name="Kuo A."/>
            <person name="Nagy L.G."/>
            <person name="Floudas D."/>
            <person name="Copeland A."/>
            <person name="Barry K.W."/>
            <person name="Cichocki N."/>
            <person name="Veneault-Fourrey C."/>
            <person name="LaButti K."/>
            <person name="Lindquist E.A."/>
            <person name="Lipzen A."/>
            <person name="Lundell T."/>
            <person name="Morin E."/>
            <person name="Murat C."/>
            <person name="Riley R."/>
            <person name="Ohm R."/>
            <person name="Sun H."/>
            <person name="Tunlid A."/>
            <person name="Henrissat B."/>
            <person name="Grigoriev I.V."/>
            <person name="Hibbett D.S."/>
            <person name="Martin F."/>
        </authorList>
    </citation>
    <scope>NUCLEOTIDE SEQUENCE [LARGE SCALE GENOMIC DNA]</scope>
    <source>
        <strain evidence="2">h7</strain>
    </source>
</reference>
<protein>
    <submittedName>
        <fullName evidence="1">Uncharacterized protein</fullName>
    </submittedName>
</protein>
<dbReference type="HOGENOM" id="CLU_2849933_0_0_1"/>
<dbReference type="EMBL" id="KN831770">
    <property type="protein sequence ID" value="KIM47107.1"/>
    <property type="molecule type" value="Genomic_DNA"/>
</dbReference>
<proteinExistence type="predicted"/>
<keyword evidence="2" id="KW-1185">Reference proteome</keyword>
<name>A0A0C2Z1Q6_HEBCY</name>
<reference evidence="1 2" key="1">
    <citation type="submission" date="2014-04" db="EMBL/GenBank/DDBJ databases">
        <authorList>
            <consortium name="DOE Joint Genome Institute"/>
            <person name="Kuo A."/>
            <person name="Gay G."/>
            <person name="Dore J."/>
            <person name="Kohler A."/>
            <person name="Nagy L.G."/>
            <person name="Floudas D."/>
            <person name="Copeland A."/>
            <person name="Barry K.W."/>
            <person name="Cichocki N."/>
            <person name="Veneault-Fourrey C."/>
            <person name="LaButti K."/>
            <person name="Lindquist E.A."/>
            <person name="Lipzen A."/>
            <person name="Lundell T."/>
            <person name="Morin E."/>
            <person name="Murat C."/>
            <person name="Sun H."/>
            <person name="Tunlid A."/>
            <person name="Henrissat B."/>
            <person name="Grigoriev I.V."/>
            <person name="Hibbett D.S."/>
            <person name="Martin F."/>
            <person name="Nordberg H.P."/>
            <person name="Cantor M.N."/>
            <person name="Hua S.X."/>
        </authorList>
    </citation>
    <scope>NUCLEOTIDE SEQUENCE [LARGE SCALE GENOMIC DNA]</scope>
    <source>
        <strain evidence="2">h7</strain>
    </source>
</reference>
<evidence type="ECO:0000313" key="1">
    <source>
        <dbReference type="EMBL" id="KIM47107.1"/>
    </source>
</evidence>
<gene>
    <name evidence="1" type="ORF">M413DRAFT_440640</name>
</gene>
<organism evidence="1 2">
    <name type="scientific">Hebeloma cylindrosporum</name>
    <dbReference type="NCBI Taxonomy" id="76867"/>
    <lineage>
        <taxon>Eukaryota</taxon>
        <taxon>Fungi</taxon>
        <taxon>Dikarya</taxon>
        <taxon>Basidiomycota</taxon>
        <taxon>Agaricomycotina</taxon>
        <taxon>Agaricomycetes</taxon>
        <taxon>Agaricomycetidae</taxon>
        <taxon>Agaricales</taxon>
        <taxon>Agaricineae</taxon>
        <taxon>Hymenogastraceae</taxon>
        <taxon>Hebeloma</taxon>
    </lineage>
</organism>
<dbReference type="Proteomes" id="UP000053424">
    <property type="component" value="Unassembled WGS sequence"/>
</dbReference>
<accession>A0A0C2Z1Q6</accession>